<dbReference type="AlphaFoldDB" id="C7DGI9"/>
<evidence type="ECO:0000313" key="1">
    <source>
        <dbReference type="EMBL" id="EET90336.1"/>
    </source>
</evidence>
<keyword evidence="2" id="KW-1185">Reference proteome</keyword>
<proteinExistence type="predicted"/>
<name>C7DGI9_MICA2</name>
<organism evidence="1 2">
    <name type="scientific">Candidatus Micrarchaeum acidiphilum ARMAN-2</name>
    <dbReference type="NCBI Taxonomy" id="425595"/>
    <lineage>
        <taxon>Archaea</taxon>
        <taxon>Candidatus Micrarchaeota</taxon>
        <taxon>Candidatus Micrarchaeia</taxon>
        <taxon>Candidatus Micrarchaeales</taxon>
        <taxon>Candidatus Micrarchaeaceae</taxon>
        <taxon>Candidatus Micrarchaeum</taxon>
    </lineage>
</organism>
<reference evidence="1 2" key="2">
    <citation type="journal article" date="2010" name="Proc. Natl. Acad. Sci. U.S.A.">
        <title>Enigmatic, ultrasmall, uncultivated Archaea.</title>
        <authorList>
            <person name="Baker B.J."/>
            <person name="Comolli L.R."/>
            <person name="Dick G.J."/>
            <person name="Hauser L.J."/>
            <person name="Hyatt D."/>
            <person name="Dill B.D."/>
            <person name="Land M.L."/>
            <person name="Verberkmoes N.C."/>
            <person name="Hettich R.L."/>
            <person name="Banfield J.F."/>
        </authorList>
    </citation>
    <scope>NUCLEOTIDE SEQUENCE [LARGE SCALE GENOMIC DNA]</scope>
    <source>
        <strain evidence="1">ARMAN-2</strain>
    </source>
</reference>
<gene>
    <name evidence="1" type="ORF">UNLARM2_0191</name>
</gene>
<dbReference type="EMBL" id="GG697238">
    <property type="protein sequence ID" value="EET90336.1"/>
    <property type="molecule type" value="Genomic_DNA"/>
</dbReference>
<sequence>MEKEVKKAQDGDERFAGETYSTVAIKTIYSKLAKLAGTSNNAKFLISMYLLYKEFLIKYGEITSNKVDKDPKVISDAVAAVVVKNVESKKLKVEDIEKASAYGVDILNEFIYNLENGIKPDPDVEIMVMLGTKLMGDLESVNMLHFEPIATPIMFGILKEYKNITDAVKILRGQETSFAKKNENDNEMYR</sequence>
<dbReference type="Proteomes" id="UP000332487">
    <property type="component" value="Unassembled WGS sequence"/>
</dbReference>
<evidence type="ECO:0000313" key="2">
    <source>
        <dbReference type="Proteomes" id="UP000332487"/>
    </source>
</evidence>
<reference evidence="1 2" key="1">
    <citation type="journal article" date="2009" name="Genome Biol.">
        <title>Community-wide analysis of microbial genome sequence signatures.</title>
        <authorList>
            <person name="Dick G.J."/>
            <person name="Andersson A.F."/>
            <person name="Baker B.J."/>
            <person name="Simmons S.L."/>
            <person name="Thomas B.C."/>
            <person name="Yelton A.P."/>
            <person name="Banfield J.F."/>
        </authorList>
    </citation>
    <scope>NUCLEOTIDE SEQUENCE [LARGE SCALE GENOMIC DNA]</scope>
    <source>
        <strain evidence="1">ARMAN-2</strain>
    </source>
</reference>
<accession>C7DGI9</accession>
<protein>
    <submittedName>
        <fullName evidence="1">Uncharacterized protein</fullName>
    </submittedName>
</protein>